<keyword evidence="2" id="KW-1185">Reference proteome</keyword>
<sequence length="140" mass="14850">MDQPKSNFDSPLLLAALMAADSIPKEVTSAPLDLSPIPKEAPVISSTTELEASGAPIAAIPQLDRGKLWLLQQTITAILPVIHMVPGPEKILVTQGLSVLTTQAPDLLRDLLPAIEEAGRGAKNPNDLRAVIAFCNDSRN</sequence>
<evidence type="ECO:0000313" key="1">
    <source>
        <dbReference type="EMBL" id="EGT37496.1"/>
    </source>
</evidence>
<dbReference type="Proteomes" id="UP000008068">
    <property type="component" value="Unassembled WGS sequence"/>
</dbReference>
<dbReference type="EMBL" id="GL379802">
    <property type="protein sequence ID" value="EGT37496.1"/>
    <property type="molecule type" value="Genomic_DNA"/>
</dbReference>
<protein>
    <submittedName>
        <fullName evidence="1">Uncharacterized protein</fullName>
    </submittedName>
</protein>
<evidence type="ECO:0000313" key="2">
    <source>
        <dbReference type="Proteomes" id="UP000008068"/>
    </source>
</evidence>
<name>G0MMI2_CAEBE</name>
<gene>
    <name evidence="1" type="ORF">CAEBREN_09558</name>
</gene>
<proteinExistence type="predicted"/>
<dbReference type="AlphaFoldDB" id="G0MMI2"/>
<reference evidence="2" key="1">
    <citation type="submission" date="2011-07" db="EMBL/GenBank/DDBJ databases">
        <authorList>
            <consortium name="Caenorhabditis brenneri Sequencing and Analysis Consortium"/>
            <person name="Wilson R.K."/>
        </authorList>
    </citation>
    <scope>NUCLEOTIDE SEQUENCE [LARGE SCALE GENOMIC DNA]</scope>
    <source>
        <strain evidence="2">PB2801</strain>
    </source>
</reference>
<dbReference type="InParanoid" id="G0MMI2"/>
<accession>G0MMI2</accession>
<organism evidence="2">
    <name type="scientific">Caenorhabditis brenneri</name>
    <name type="common">Nematode worm</name>
    <dbReference type="NCBI Taxonomy" id="135651"/>
    <lineage>
        <taxon>Eukaryota</taxon>
        <taxon>Metazoa</taxon>
        <taxon>Ecdysozoa</taxon>
        <taxon>Nematoda</taxon>
        <taxon>Chromadorea</taxon>
        <taxon>Rhabditida</taxon>
        <taxon>Rhabditina</taxon>
        <taxon>Rhabditomorpha</taxon>
        <taxon>Rhabditoidea</taxon>
        <taxon>Rhabditidae</taxon>
        <taxon>Peloderinae</taxon>
        <taxon>Caenorhabditis</taxon>
    </lineage>
</organism>
<dbReference type="HOGENOM" id="CLU_1827001_0_0_1"/>